<dbReference type="SUPFAM" id="SSF53850">
    <property type="entry name" value="Periplasmic binding protein-like II"/>
    <property type="match status" value="1"/>
</dbReference>
<comment type="caution">
    <text evidence="2">The sequence shown here is derived from an EMBL/GenBank/DDBJ whole genome shotgun (WGS) entry which is preliminary data.</text>
</comment>
<sequence>MRRIRTTIAVTAVTAASLALIGCSADSGDGESDTIRVVYQKTDGFVALDELFQKVKPEFEEANPGITVELEPIVADEGDYATKLALMQQSPDTAPDVFYEDTFRVRSDVDAGYLLNLDDHLAEWDEWDQFNEGAKEAGRADDGSIYAVPLGTDTRGIWYSKSVLEEAGVTLPWEPKTWDEILDTARQVKAAVPDKVAFNAYAGKPAGEGSVMQGFGMLMYGTDDTLYDADSQKWVTGSQGFIDSLAFIETLYGEGLAPAPDVALDGSMWQKLFGEWFPGGQIAGTIEGSWSPSFWKQGGQYEWPEYVDDIGVAAFPTQNGQGDGAVSLSGGWTLAVGANTGNADASFDFLAMALNKENALEYNITNSQIAVRSDVASDPAYLEANPFIGFFTDLVTYTHFRPATADYPQISAEIQAATEAVMTGQMSPEDAAAAYDEAVVGIVGEDNVTG</sequence>
<dbReference type="EMBL" id="BAAANJ010000009">
    <property type="protein sequence ID" value="GAA1814747.1"/>
    <property type="molecule type" value="Genomic_DNA"/>
</dbReference>
<feature type="chain" id="PRO_5047159089" evidence="1">
    <location>
        <begin position="26"/>
        <end position="450"/>
    </location>
</feature>
<reference evidence="2 3" key="1">
    <citation type="journal article" date="2019" name="Int. J. Syst. Evol. Microbiol.">
        <title>The Global Catalogue of Microorganisms (GCM) 10K type strain sequencing project: providing services to taxonomists for standard genome sequencing and annotation.</title>
        <authorList>
            <consortium name="The Broad Institute Genomics Platform"/>
            <consortium name="The Broad Institute Genome Sequencing Center for Infectious Disease"/>
            <person name="Wu L."/>
            <person name="Ma J."/>
        </authorList>
    </citation>
    <scope>NUCLEOTIDE SEQUENCE [LARGE SCALE GENOMIC DNA]</scope>
    <source>
        <strain evidence="2 3">JCM 14322</strain>
    </source>
</reference>
<evidence type="ECO:0000313" key="3">
    <source>
        <dbReference type="Proteomes" id="UP001500002"/>
    </source>
</evidence>
<accession>A0ABN2M8N9</accession>
<dbReference type="RefSeq" id="WP_344296680.1">
    <property type="nucleotide sequence ID" value="NZ_BAAANJ010000009.1"/>
</dbReference>
<dbReference type="Proteomes" id="UP001500002">
    <property type="component" value="Unassembled WGS sequence"/>
</dbReference>
<keyword evidence="1" id="KW-0732">Signal</keyword>
<gene>
    <name evidence="2" type="ORF">GCM10009749_25390</name>
</gene>
<evidence type="ECO:0000313" key="2">
    <source>
        <dbReference type="EMBL" id="GAA1814747.1"/>
    </source>
</evidence>
<keyword evidence="3" id="KW-1185">Reference proteome</keyword>
<name>A0ABN2M8N9_9MICO</name>
<evidence type="ECO:0000256" key="1">
    <source>
        <dbReference type="SAM" id="SignalP"/>
    </source>
</evidence>
<dbReference type="InterPro" id="IPR050490">
    <property type="entry name" value="Bact_solute-bd_prot1"/>
</dbReference>
<feature type="signal peptide" evidence="1">
    <location>
        <begin position="1"/>
        <end position="25"/>
    </location>
</feature>
<dbReference type="PANTHER" id="PTHR43649">
    <property type="entry name" value="ARABINOSE-BINDING PROTEIN-RELATED"/>
    <property type="match status" value="1"/>
</dbReference>
<dbReference type="Gene3D" id="3.40.190.10">
    <property type="entry name" value="Periplasmic binding protein-like II"/>
    <property type="match status" value="2"/>
</dbReference>
<organism evidence="2 3">
    <name type="scientific">Agromyces neolithicus</name>
    <dbReference type="NCBI Taxonomy" id="269420"/>
    <lineage>
        <taxon>Bacteria</taxon>
        <taxon>Bacillati</taxon>
        <taxon>Actinomycetota</taxon>
        <taxon>Actinomycetes</taxon>
        <taxon>Micrococcales</taxon>
        <taxon>Microbacteriaceae</taxon>
        <taxon>Agromyces</taxon>
    </lineage>
</organism>
<proteinExistence type="predicted"/>
<dbReference type="PROSITE" id="PS51257">
    <property type="entry name" value="PROKAR_LIPOPROTEIN"/>
    <property type="match status" value="1"/>
</dbReference>
<protein>
    <submittedName>
        <fullName evidence="2">Extracellular solute-binding protein</fullName>
    </submittedName>
</protein>
<dbReference type="PANTHER" id="PTHR43649:SF14">
    <property type="entry name" value="BLR3389 PROTEIN"/>
    <property type="match status" value="1"/>
</dbReference>
<dbReference type="Pfam" id="PF01547">
    <property type="entry name" value="SBP_bac_1"/>
    <property type="match status" value="1"/>
</dbReference>
<dbReference type="InterPro" id="IPR006059">
    <property type="entry name" value="SBP"/>
</dbReference>